<dbReference type="Gene3D" id="1.10.10.60">
    <property type="entry name" value="Homeodomain-like"/>
    <property type="match status" value="1"/>
</dbReference>
<dbReference type="PROSITE" id="PS00398">
    <property type="entry name" value="RECOMBINASES_2"/>
    <property type="match status" value="1"/>
</dbReference>
<dbReference type="GO" id="GO:0003677">
    <property type="term" value="F:DNA binding"/>
    <property type="evidence" value="ECO:0007669"/>
    <property type="project" value="UniProtKB-KW"/>
</dbReference>
<accession>A0A2J7TCQ1</accession>
<dbReference type="OrthoDB" id="9800103at2"/>
<evidence type="ECO:0000256" key="7">
    <source>
        <dbReference type="PROSITE-ProRule" id="PRU10137"/>
    </source>
</evidence>
<dbReference type="Gene3D" id="3.40.50.1390">
    <property type="entry name" value="Resolvase, N-terminal catalytic domain"/>
    <property type="match status" value="1"/>
</dbReference>
<evidence type="ECO:0000313" key="9">
    <source>
        <dbReference type="EMBL" id="PNG24533.1"/>
    </source>
</evidence>
<evidence type="ECO:0000259" key="8">
    <source>
        <dbReference type="PROSITE" id="PS51736"/>
    </source>
</evidence>
<dbReference type="Pfam" id="PF00239">
    <property type="entry name" value="Resolvase"/>
    <property type="match status" value="1"/>
</dbReference>
<keyword evidence="3" id="KW-0230">DNA invertase</keyword>
<dbReference type="PROSITE" id="PS51736">
    <property type="entry name" value="RECOMBINASES_3"/>
    <property type="match status" value="1"/>
</dbReference>
<keyword evidence="5" id="KW-0233">DNA recombination</keyword>
<keyword evidence="2" id="KW-0229">DNA integration</keyword>
<keyword evidence="4" id="KW-0238">DNA-binding</keyword>
<dbReference type="InterPro" id="IPR036162">
    <property type="entry name" value="Resolvase-like_N_sf"/>
</dbReference>
<dbReference type="SUPFAM" id="SSF46689">
    <property type="entry name" value="Homeodomain-like"/>
    <property type="match status" value="1"/>
</dbReference>
<proteinExistence type="inferred from homology"/>
<dbReference type="SUPFAM" id="SSF53041">
    <property type="entry name" value="Resolvase-like"/>
    <property type="match status" value="1"/>
</dbReference>
<evidence type="ECO:0000256" key="1">
    <source>
        <dbReference type="ARBA" id="ARBA00009913"/>
    </source>
</evidence>
<evidence type="ECO:0000256" key="4">
    <source>
        <dbReference type="ARBA" id="ARBA00023125"/>
    </source>
</evidence>
<evidence type="ECO:0000256" key="3">
    <source>
        <dbReference type="ARBA" id="ARBA00023100"/>
    </source>
</evidence>
<dbReference type="FunFam" id="3.40.50.1390:FF:000001">
    <property type="entry name" value="DNA recombinase"/>
    <property type="match status" value="1"/>
</dbReference>
<dbReference type="PANTHER" id="PTHR30461:SF26">
    <property type="entry name" value="RESOLVASE HOMOLOG YNEB"/>
    <property type="match status" value="1"/>
</dbReference>
<dbReference type="Proteomes" id="UP000236286">
    <property type="component" value="Unassembled WGS sequence"/>
</dbReference>
<evidence type="ECO:0000256" key="6">
    <source>
        <dbReference type="PIRSR" id="PIRSR606118-50"/>
    </source>
</evidence>
<dbReference type="PANTHER" id="PTHR30461">
    <property type="entry name" value="DNA-INVERTASE FROM LAMBDOID PROPHAGE"/>
    <property type="match status" value="1"/>
</dbReference>
<dbReference type="CDD" id="cd03768">
    <property type="entry name" value="SR_ResInv"/>
    <property type="match status" value="1"/>
</dbReference>
<dbReference type="RefSeq" id="WP_102845185.1">
    <property type="nucleotide sequence ID" value="NZ_PDZR01000030.1"/>
</dbReference>
<feature type="domain" description="Resolvase/invertase-type recombinase catalytic" evidence="8">
    <location>
        <begin position="2"/>
        <end position="136"/>
    </location>
</feature>
<reference evidence="9 10" key="1">
    <citation type="submission" date="2017-10" db="EMBL/GenBank/DDBJ databases">
        <title>Genome announcement of Methylocella silvestris TVC from permafrost.</title>
        <authorList>
            <person name="Wang J."/>
            <person name="Geng K."/>
            <person name="Ul-Haque F."/>
            <person name="Crombie A.T."/>
            <person name="Street L.E."/>
            <person name="Wookey P.A."/>
            <person name="Murrell J.C."/>
            <person name="Pratscher J."/>
        </authorList>
    </citation>
    <scope>NUCLEOTIDE SEQUENCE [LARGE SCALE GENOMIC DNA]</scope>
    <source>
        <strain evidence="9 10">TVC</strain>
    </source>
</reference>
<dbReference type="PROSITE" id="PS00397">
    <property type="entry name" value="RECOMBINASES_1"/>
    <property type="match status" value="1"/>
</dbReference>
<dbReference type="InterPro" id="IPR009057">
    <property type="entry name" value="Homeodomain-like_sf"/>
</dbReference>
<dbReference type="InterPro" id="IPR050639">
    <property type="entry name" value="SSR_resolvase"/>
</dbReference>
<evidence type="ECO:0000256" key="5">
    <source>
        <dbReference type="ARBA" id="ARBA00023172"/>
    </source>
</evidence>
<dbReference type="GO" id="GO:0000150">
    <property type="term" value="F:DNA strand exchange activity"/>
    <property type="evidence" value="ECO:0007669"/>
    <property type="project" value="UniProtKB-KW"/>
</dbReference>
<sequence length="190" mass="20754">MTKFGYARVSTTDQDTSIQLHALEAAGCEDVRQEKVSGTKLEGRAELKRLMGFLRKGDELVVTRVDRLARSIGDLQDIVRELKAKGVTLKATEQPIDTGTAAGKAFLDMLGVFAEFETNLRKERQLEGISKAKAEGKYNGRPASIDAEKVREHQAKGLGPSEIAKAMNISRMSVYRALGKRGSGRPSVFG</sequence>
<organism evidence="9 10">
    <name type="scientific">Methylocella silvestris</name>
    <dbReference type="NCBI Taxonomy" id="199596"/>
    <lineage>
        <taxon>Bacteria</taxon>
        <taxon>Pseudomonadati</taxon>
        <taxon>Pseudomonadota</taxon>
        <taxon>Alphaproteobacteria</taxon>
        <taxon>Hyphomicrobiales</taxon>
        <taxon>Beijerinckiaceae</taxon>
        <taxon>Methylocella</taxon>
    </lineage>
</organism>
<protein>
    <submittedName>
        <fullName evidence="9">Integrase</fullName>
    </submittedName>
</protein>
<evidence type="ECO:0000313" key="10">
    <source>
        <dbReference type="Proteomes" id="UP000236286"/>
    </source>
</evidence>
<gene>
    <name evidence="9" type="ORF">CR492_18395</name>
</gene>
<dbReference type="InterPro" id="IPR006118">
    <property type="entry name" value="Recombinase_CS"/>
</dbReference>
<evidence type="ECO:0000256" key="2">
    <source>
        <dbReference type="ARBA" id="ARBA00022908"/>
    </source>
</evidence>
<dbReference type="AlphaFoldDB" id="A0A2J7TCQ1"/>
<feature type="active site" description="O-(5'-phospho-DNA)-serine intermediate" evidence="6 7">
    <location>
        <position position="10"/>
    </location>
</feature>
<comment type="similarity">
    <text evidence="1">Belongs to the site-specific recombinase resolvase family.</text>
</comment>
<comment type="caution">
    <text evidence="9">The sequence shown here is derived from an EMBL/GenBank/DDBJ whole genome shotgun (WGS) entry which is preliminary data.</text>
</comment>
<name>A0A2J7TCQ1_METSI</name>
<dbReference type="GO" id="GO:0015074">
    <property type="term" value="P:DNA integration"/>
    <property type="evidence" value="ECO:0007669"/>
    <property type="project" value="UniProtKB-KW"/>
</dbReference>
<dbReference type="SMART" id="SM00857">
    <property type="entry name" value="Resolvase"/>
    <property type="match status" value="1"/>
</dbReference>
<dbReference type="InterPro" id="IPR006119">
    <property type="entry name" value="Resolv_N"/>
</dbReference>
<dbReference type="EMBL" id="PDZR01000030">
    <property type="protein sequence ID" value="PNG24533.1"/>
    <property type="molecule type" value="Genomic_DNA"/>
</dbReference>